<feature type="non-terminal residue" evidence="1">
    <location>
        <position position="1"/>
    </location>
</feature>
<dbReference type="Proteomes" id="UP000004349">
    <property type="component" value="Unassembled WGS sequence"/>
</dbReference>
<gene>
    <name evidence="1" type="ORF">VIS19158_22622</name>
</gene>
<sequence length="31" mass="3658">LAIEGLPESWQLHREKTAGQVSFRLYQRQSE</sequence>
<proteinExistence type="predicted"/>
<reference evidence="1 2" key="1">
    <citation type="journal article" date="2012" name="Int. J. Syst. Evol. Microbiol.">
        <title>Vibrio caribbeanicus sp. nov., isolated from the marine sponge Scleritoderma cyanea.</title>
        <authorList>
            <person name="Hoffmann M."/>
            <person name="Monday S.R."/>
            <person name="Allard M.W."/>
            <person name="Strain E.A."/>
            <person name="Whittaker P."/>
            <person name="Naum M."/>
            <person name="McCarthy P.J."/>
            <person name="Lopez J.V."/>
            <person name="Fischer M."/>
            <person name="Brown E.W."/>
        </authorList>
    </citation>
    <scope>NUCLEOTIDE SEQUENCE [LARGE SCALE GENOMIC DNA]</scope>
    <source>
        <strain evidence="1 2">LMG 19158</strain>
    </source>
</reference>
<dbReference type="EMBL" id="AFWE01000225">
    <property type="protein sequence ID" value="EGU29540.1"/>
    <property type="molecule type" value="Genomic_DNA"/>
</dbReference>
<dbReference type="AlphaFoldDB" id="F9RVL2"/>
<accession>F9RVL2</accession>
<evidence type="ECO:0000313" key="1">
    <source>
        <dbReference type="EMBL" id="EGU29540.1"/>
    </source>
</evidence>
<evidence type="ECO:0000313" key="2">
    <source>
        <dbReference type="Proteomes" id="UP000004349"/>
    </source>
</evidence>
<protein>
    <submittedName>
        <fullName evidence="1">Uncharacterized protein</fullName>
    </submittedName>
</protein>
<name>F9RVL2_9VIBR</name>
<comment type="caution">
    <text evidence="1">The sequence shown here is derived from an EMBL/GenBank/DDBJ whole genome shotgun (WGS) entry which is preliminary data.</text>
</comment>
<organism evidence="1 2">
    <name type="scientific">Vibrio scophthalmi LMG 19158</name>
    <dbReference type="NCBI Taxonomy" id="870967"/>
    <lineage>
        <taxon>Bacteria</taxon>
        <taxon>Pseudomonadati</taxon>
        <taxon>Pseudomonadota</taxon>
        <taxon>Gammaproteobacteria</taxon>
        <taxon>Vibrionales</taxon>
        <taxon>Vibrionaceae</taxon>
        <taxon>Vibrio</taxon>
    </lineage>
</organism>